<evidence type="ECO:0000256" key="5">
    <source>
        <dbReference type="RuleBase" id="RU000660"/>
    </source>
</evidence>
<dbReference type="InterPro" id="IPR036373">
    <property type="entry name" value="Ribosomal_bL17_sf"/>
</dbReference>
<dbReference type="GO" id="GO:0006412">
    <property type="term" value="P:translation"/>
    <property type="evidence" value="ECO:0007669"/>
    <property type="project" value="InterPro"/>
</dbReference>
<evidence type="ECO:0000313" key="8">
    <source>
        <dbReference type="Proteomes" id="UP000177269"/>
    </source>
</evidence>
<accession>A0A1G2NZG8</accession>
<dbReference type="InterPro" id="IPR000456">
    <property type="entry name" value="Ribosomal_bL17"/>
</dbReference>
<proteinExistence type="inferred from homology"/>
<dbReference type="SUPFAM" id="SSF64263">
    <property type="entry name" value="Prokaryotic ribosomal protein L17"/>
    <property type="match status" value="1"/>
</dbReference>
<organism evidence="7 8">
    <name type="scientific">Candidatus Taylorbacteria bacterium RIFCSPLOWO2_12_FULL_43_20</name>
    <dbReference type="NCBI Taxonomy" id="1802332"/>
    <lineage>
        <taxon>Bacteria</taxon>
        <taxon>Candidatus Tayloriibacteriota</taxon>
    </lineage>
</organism>
<protein>
    <recommendedName>
        <fullName evidence="4 6">50S ribosomal protein L17</fullName>
    </recommendedName>
</protein>
<dbReference type="Proteomes" id="UP000177269">
    <property type="component" value="Unassembled WGS sequence"/>
</dbReference>
<dbReference type="PANTHER" id="PTHR14413:SF16">
    <property type="entry name" value="LARGE RIBOSOMAL SUBUNIT PROTEIN BL17M"/>
    <property type="match status" value="1"/>
</dbReference>
<dbReference type="GO" id="GO:0022625">
    <property type="term" value="C:cytosolic large ribosomal subunit"/>
    <property type="evidence" value="ECO:0007669"/>
    <property type="project" value="TreeGrafter"/>
</dbReference>
<keyword evidence="3 5" id="KW-0687">Ribonucleoprotein</keyword>
<comment type="caution">
    <text evidence="7">The sequence shown here is derived from an EMBL/GenBank/DDBJ whole genome shotgun (WGS) entry which is preliminary data.</text>
</comment>
<dbReference type="GO" id="GO:0003735">
    <property type="term" value="F:structural constituent of ribosome"/>
    <property type="evidence" value="ECO:0007669"/>
    <property type="project" value="InterPro"/>
</dbReference>
<dbReference type="PROSITE" id="PS01167">
    <property type="entry name" value="RIBOSOMAL_L17"/>
    <property type="match status" value="1"/>
</dbReference>
<keyword evidence="2 5" id="KW-0689">Ribosomal protein</keyword>
<dbReference type="InterPro" id="IPR047859">
    <property type="entry name" value="Ribosomal_bL17_CS"/>
</dbReference>
<evidence type="ECO:0000256" key="2">
    <source>
        <dbReference type="ARBA" id="ARBA00022980"/>
    </source>
</evidence>
<evidence type="ECO:0000313" key="7">
    <source>
        <dbReference type="EMBL" id="OHA41470.1"/>
    </source>
</evidence>
<dbReference type="AlphaFoldDB" id="A0A1G2NZG8"/>
<gene>
    <name evidence="7" type="ORF">A3G52_00775</name>
</gene>
<dbReference type="EMBL" id="MHSK01000032">
    <property type="protein sequence ID" value="OHA41470.1"/>
    <property type="molecule type" value="Genomic_DNA"/>
</dbReference>
<name>A0A1G2NZG8_9BACT</name>
<dbReference type="PANTHER" id="PTHR14413">
    <property type="entry name" value="RIBOSOMAL PROTEIN L17"/>
    <property type="match status" value="1"/>
</dbReference>
<dbReference type="Gene3D" id="3.90.1030.10">
    <property type="entry name" value="Ribosomal protein L17"/>
    <property type="match status" value="1"/>
</dbReference>
<comment type="similarity">
    <text evidence="1 5">Belongs to the bacterial ribosomal protein bL17 family.</text>
</comment>
<dbReference type="NCBIfam" id="TIGR00059">
    <property type="entry name" value="L17"/>
    <property type="match status" value="1"/>
</dbReference>
<evidence type="ECO:0000256" key="1">
    <source>
        <dbReference type="ARBA" id="ARBA00008777"/>
    </source>
</evidence>
<evidence type="ECO:0000256" key="4">
    <source>
        <dbReference type="ARBA" id="ARBA00035494"/>
    </source>
</evidence>
<reference evidence="7 8" key="1">
    <citation type="journal article" date="2016" name="Nat. Commun.">
        <title>Thousands of microbial genomes shed light on interconnected biogeochemical processes in an aquifer system.</title>
        <authorList>
            <person name="Anantharaman K."/>
            <person name="Brown C.T."/>
            <person name="Hug L.A."/>
            <person name="Sharon I."/>
            <person name="Castelle C.J."/>
            <person name="Probst A.J."/>
            <person name="Thomas B.C."/>
            <person name="Singh A."/>
            <person name="Wilkins M.J."/>
            <person name="Karaoz U."/>
            <person name="Brodie E.L."/>
            <person name="Williams K.H."/>
            <person name="Hubbard S.S."/>
            <person name="Banfield J.F."/>
        </authorList>
    </citation>
    <scope>NUCLEOTIDE SEQUENCE [LARGE SCALE GENOMIC DNA]</scope>
</reference>
<sequence>MLHHKKNRKFGRIRKVRKALLVSLCSALIDKERIRTTEAKAKEIRPLVEKLITKGKNDTLANRRLVISRLQSARLGMKTMRLANDKYKDRNGGYTRIIKIRSRRSDASKMAIIELV</sequence>
<dbReference type="Pfam" id="PF01196">
    <property type="entry name" value="Ribosomal_L17"/>
    <property type="match status" value="1"/>
</dbReference>
<evidence type="ECO:0000256" key="3">
    <source>
        <dbReference type="ARBA" id="ARBA00023274"/>
    </source>
</evidence>
<evidence type="ECO:0000256" key="6">
    <source>
        <dbReference type="RuleBase" id="RU000661"/>
    </source>
</evidence>